<dbReference type="GO" id="GO:0032259">
    <property type="term" value="P:methylation"/>
    <property type="evidence" value="ECO:0007669"/>
    <property type="project" value="UniProtKB-KW"/>
</dbReference>
<dbReference type="PANTHER" id="PTHR34203">
    <property type="entry name" value="METHYLTRANSFERASE, FKBM FAMILY PROTEIN"/>
    <property type="match status" value="1"/>
</dbReference>
<sequence length="256" mass="28480">MRTLNFVDFEGGFGCYTPAADNPVFVEAEIIYSELFQKDTYLKNMDPIRPGGLVIDAGANIGLFALFIKRRHPDVRVLAIEPIPDNVRALHANIELHGLDGVTVCPKGLSDESGLREFYYFPSMPGNSTTQLAEKLRDRETMTTYAERRVAEEVFQHETVSVQVARLSEILGSTEPSDEVDLLKMDIEGDEVAALRGIDDADWARIRQVVMEVHAARNQLPSVLELLTAQGFTAEVETPADIPDGLDNKIVHARRI</sequence>
<dbReference type="EMBL" id="JAAGLU010000028">
    <property type="protein sequence ID" value="NEC89968.1"/>
    <property type="molecule type" value="Genomic_DNA"/>
</dbReference>
<organism evidence="2">
    <name type="scientific">Streptomyces sp. SID12501</name>
    <dbReference type="NCBI Taxonomy" id="2706042"/>
    <lineage>
        <taxon>Bacteria</taxon>
        <taxon>Bacillati</taxon>
        <taxon>Actinomycetota</taxon>
        <taxon>Actinomycetes</taxon>
        <taxon>Kitasatosporales</taxon>
        <taxon>Streptomycetaceae</taxon>
        <taxon>Streptomyces</taxon>
    </lineage>
</organism>
<feature type="domain" description="Methyltransferase FkbM" evidence="1">
    <location>
        <begin position="56"/>
        <end position="232"/>
    </location>
</feature>
<dbReference type="SUPFAM" id="SSF53335">
    <property type="entry name" value="S-adenosyl-L-methionine-dependent methyltransferases"/>
    <property type="match status" value="1"/>
</dbReference>
<protein>
    <submittedName>
        <fullName evidence="2">FkbM family methyltransferase</fullName>
    </submittedName>
</protein>
<dbReference type="Gene3D" id="3.40.50.150">
    <property type="entry name" value="Vaccinia Virus protein VP39"/>
    <property type="match status" value="1"/>
</dbReference>
<keyword evidence="2" id="KW-0489">Methyltransferase</keyword>
<evidence type="ECO:0000313" key="2">
    <source>
        <dbReference type="EMBL" id="NEC89968.1"/>
    </source>
</evidence>
<gene>
    <name evidence="2" type="ORF">G3I71_30130</name>
</gene>
<dbReference type="Pfam" id="PF05050">
    <property type="entry name" value="Methyltransf_21"/>
    <property type="match status" value="1"/>
</dbReference>
<dbReference type="InterPro" id="IPR052514">
    <property type="entry name" value="SAM-dependent_MTase"/>
</dbReference>
<keyword evidence="2" id="KW-0808">Transferase</keyword>
<evidence type="ECO:0000259" key="1">
    <source>
        <dbReference type="Pfam" id="PF05050"/>
    </source>
</evidence>
<dbReference type="GO" id="GO:0008168">
    <property type="term" value="F:methyltransferase activity"/>
    <property type="evidence" value="ECO:0007669"/>
    <property type="project" value="UniProtKB-KW"/>
</dbReference>
<dbReference type="AlphaFoldDB" id="A0A6B3C014"/>
<dbReference type="PANTHER" id="PTHR34203:SF13">
    <property type="entry name" value="EXPRESSED PROTEIN"/>
    <property type="match status" value="1"/>
</dbReference>
<dbReference type="RefSeq" id="WP_164319441.1">
    <property type="nucleotide sequence ID" value="NZ_JAAGLU010000028.1"/>
</dbReference>
<reference evidence="2" key="1">
    <citation type="submission" date="2020-01" db="EMBL/GenBank/DDBJ databases">
        <title>Insect and environment-associated Actinomycetes.</title>
        <authorList>
            <person name="Currrie C."/>
            <person name="Chevrette M."/>
            <person name="Carlson C."/>
            <person name="Stubbendieck R."/>
            <person name="Wendt-Pienkowski E."/>
        </authorList>
    </citation>
    <scope>NUCLEOTIDE SEQUENCE</scope>
    <source>
        <strain evidence="2">SID12501</strain>
    </source>
</reference>
<dbReference type="NCBIfam" id="TIGR01444">
    <property type="entry name" value="fkbM_fam"/>
    <property type="match status" value="1"/>
</dbReference>
<comment type="caution">
    <text evidence="2">The sequence shown here is derived from an EMBL/GenBank/DDBJ whole genome shotgun (WGS) entry which is preliminary data.</text>
</comment>
<accession>A0A6B3C014</accession>
<dbReference type="InterPro" id="IPR029063">
    <property type="entry name" value="SAM-dependent_MTases_sf"/>
</dbReference>
<name>A0A6B3C014_9ACTN</name>
<proteinExistence type="predicted"/>
<dbReference type="InterPro" id="IPR006342">
    <property type="entry name" value="FkbM_mtfrase"/>
</dbReference>